<dbReference type="OrthoDB" id="3231000at2759"/>
<feature type="region of interest" description="Disordered" evidence="6">
    <location>
        <begin position="443"/>
        <end position="507"/>
    </location>
</feature>
<feature type="region of interest" description="Disordered" evidence="6">
    <location>
        <begin position="186"/>
        <end position="205"/>
    </location>
</feature>
<proteinExistence type="predicted"/>
<dbReference type="SUPFAM" id="SSF144083">
    <property type="entry name" value="Magnesium transport protein CorA, transmembrane region"/>
    <property type="match status" value="1"/>
</dbReference>
<evidence type="ECO:0000256" key="5">
    <source>
        <dbReference type="SAM" id="Coils"/>
    </source>
</evidence>
<gene>
    <name evidence="8" type="ORF">CKM354_001030900</name>
</gene>
<dbReference type="EMBL" id="BOLY01000007">
    <property type="protein sequence ID" value="GIZ47210.1"/>
    <property type="molecule type" value="Genomic_DNA"/>
</dbReference>
<feature type="transmembrane region" description="Helical" evidence="7">
    <location>
        <begin position="590"/>
        <end position="613"/>
    </location>
</feature>
<accession>A0A9P3CV25</accession>
<organism evidence="8 9">
    <name type="scientific">Cercospora kikuchii</name>
    <dbReference type="NCBI Taxonomy" id="84275"/>
    <lineage>
        <taxon>Eukaryota</taxon>
        <taxon>Fungi</taxon>
        <taxon>Dikarya</taxon>
        <taxon>Ascomycota</taxon>
        <taxon>Pezizomycotina</taxon>
        <taxon>Dothideomycetes</taxon>
        <taxon>Dothideomycetidae</taxon>
        <taxon>Mycosphaerellales</taxon>
        <taxon>Mycosphaerellaceae</taxon>
        <taxon>Cercospora</taxon>
    </lineage>
</organism>
<evidence type="ECO:0000256" key="2">
    <source>
        <dbReference type="ARBA" id="ARBA00022692"/>
    </source>
</evidence>
<feature type="region of interest" description="Disordered" evidence="6">
    <location>
        <begin position="31"/>
        <end position="51"/>
    </location>
</feature>
<name>A0A9P3CV25_9PEZI</name>
<keyword evidence="9" id="KW-1185">Reference proteome</keyword>
<feature type="transmembrane region" description="Helical" evidence="7">
    <location>
        <begin position="247"/>
        <end position="275"/>
    </location>
</feature>
<dbReference type="GO" id="GO:0046873">
    <property type="term" value="F:metal ion transmembrane transporter activity"/>
    <property type="evidence" value="ECO:0007669"/>
    <property type="project" value="InterPro"/>
</dbReference>
<dbReference type="Gene3D" id="1.20.58.340">
    <property type="entry name" value="Magnesium transport protein CorA, transmembrane region"/>
    <property type="match status" value="1"/>
</dbReference>
<evidence type="ECO:0000313" key="8">
    <source>
        <dbReference type="EMBL" id="GIZ47210.1"/>
    </source>
</evidence>
<evidence type="ECO:0000256" key="1">
    <source>
        <dbReference type="ARBA" id="ARBA00004141"/>
    </source>
</evidence>
<feature type="coiled-coil region" evidence="5">
    <location>
        <begin position="510"/>
        <end position="537"/>
    </location>
</feature>
<dbReference type="Pfam" id="PF01544">
    <property type="entry name" value="CorA"/>
    <property type="match status" value="1"/>
</dbReference>
<sequence length="615" mass="69096">MMADDIPVVMAGMIAIQMAALDLERQALRHGMGHEQHPASNSEDRPGSMQSPALQEVGLYSMAPDYSLGDDYNMQRIKVLSWQDSKRSARIVLIQCPKSMTARTFVHKLGVHEAFFREHSPPYPMSGRPRDSPAHTASWWHIAGSMHPGPLLRLAPDEEPGVTHWMRKGDAATTFSFMPIASNSEQVTLDDQPPPQLPGTESSTSDFSRQAFQMKRCRLLILSDGLFIPAKERRPRFSAIMQALRDFLIAVLECIKVIIMIVCFIPLFSFGYIAGKIDERRPSLKRFTKYRQQRQLQPGETSFDNVTSANPMLKNALGTRQLSAFAFLWNWLSIEKHLEVLEVIRNIHCQPELGEQSKISSQWALCAHLNYFAWGEVIKGLREESIWLRENAIDRPDQETLARLNTCRSLLARLKTQLSFGRDENEVMGLLWLEAQVSRLEDSKDAQLSENTVPRSNAADSGPAESTTAASVKINRRNEDRVEAQDPDDAQMDGELPSLSRPHDNDILTTSNIDQKYEELAREIERLEGEVQETFQLLAVSIQIKDTGVAKTQARRATALTVVATIYLPATLAVGSFGMNVQYLGGDLSIKWPIILFAALFAPSAIILLILFLRE</sequence>
<reference evidence="8 9" key="1">
    <citation type="submission" date="2021-01" db="EMBL/GenBank/DDBJ databases">
        <title>Cercospora kikuchii MAFF 305040 whole genome shotgun sequence.</title>
        <authorList>
            <person name="Kashiwa T."/>
            <person name="Suzuki T."/>
        </authorList>
    </citation>
    <scope>NUCLEOTIDE SEQUENCE [LARGE SCALE GENOMIC DNA]</scope>
    <source>
        <strain evidence="8 9">MAFF 305040</strain>
    </source>
</reference>
<keyword evidence="5" id="KW-0175">Coiled coil</keyword>
<feature type="transmembrane region" description="Helical" evidence="7">
    <location>
        <begin position="557"/>
        <end position="578"/>
    </location>
</feature>
<evidence type="ECO:0000313" key="9">
    <source>
        <dbReference type="Proteomes" id="UP000825890"/>
    </source>
</evidence>
<evidence type="ECO:0000256" key="3">
    <source>
        <dbReference type="ARBA" id="ARBA00022989"/>
    </source>
</evidence>
<dbReference type="GeneID" id="68295884"/>
<comment type="subcellular location">
    <subcellularLocation>
        <location evidence="1">Membrane</location>
        <topology evidence="1">Multi-pass membrane protein</topology>
    </subcellularLocation>
</comment>
<keyword evidence="2 7" id="KW-0812">Transmembrane</keyword>
<evidence type="ECO:0000256" key="7">
    <source>
        <dbReference type="SAM" id="Phobius"/>
    </source>
</evidence>
<keyword evidence="4 7" id="KW-0472">Membrane</keyword>
<dbReference type="InterPro" id="IPR045863">
    <property type="entry name" value="CorA_TM1_TM2"/>
</dbReference>
<dbReference type="AlphaFoldDB" id="A0A9P3CV25"/>
<protein>
    <submittedName>
        <fullName evidence="8">Uncharacterized protein</fullName>
    </submittedName>
</protein>
<evidence type="ECO:0000256" key="4">
    <source>
        <dbReference type="ARBA" id="ARBA00023136"/>
    </source>
</evidence>
<dbReference type="GO" id="GO:0016020">
    <property type="term" value="C:membrane"/>
    <property type="evidence" value="ECO:0007669"/>
    <property type="project" value="UniProtKB-SubCell"/>
</dbReference>
<dbReference type="Proteomes" id="UP000825890">
    <property type="component" value="Unassembled WGS sequence"/>
</dbReference>
<feature type="compositionally biased region" description="Polar residues" evidence="6">
    <location>
        <begin position="448"/>
        <end position="470"/>
    </location>
</feature>
<evidence type="ECO:0000256" key="6">
    <source>
        <dbReference type="SAM" id="MobiDB-lite"/>
    </source>
</evidence>
<keyword evidence="3 7" id="KW-1133">Transmembrane helix</keyword>
<comment type="caution">
    <text evidence="8">The sequence shown here is derived from an EMBL/GenBank/DDBJ whole genome shotgun (WGS) entry which is preliminary data.</text>
</comment>
<dbReference type="InterPro" id="IPR002523">
    <property type="entry name" value="MgTranspt_CorA/ZnTranspt_ZntB"/>
</dbReference>
<dbReference type="RefSeq" id="XP_044661697.1">
    <property type="nucleotide sequence ID" value="XM_044805762.1"/>
</dbReference>
<feature type="compositionally biased region" description="Basic and acidic residues" evidence="6">
    <location>
        <begin position="31"/>
        <end position="46"/>
    </location>
</feature>